<dbReference type="Pfam" id="PF01408">
    <property type="entry name" value="GFO_IDH_MocA"/>
    <property type="match status" value="1"/>
</dbReference>
<organism evidence="3 4">
    <name type="scientific">Paenibacillus hodogayensis</name>
    <dbReference type="NCBI Taxonomy" id="279208"/>
    <lineage>
        <taxon>Bacteria</taxon>
        <taxon>Bacillati</taxon>
        <taxon>Bacillota</taxon>
        <taxon>Bacilli</taxon>
        <taxon>Bacillales</taxon>
        <taxon>Paenibacillaceae</taxon>
        <taxon>Paenibacillus</taxon>
    </lineage>
</organism>
<dbReference type="Proteomes" id="UP001589619">
    <property type="component" value="Unassembled WGS sequence"/>
</dbReference>
<name>A0ABV5W0J3_9BACL</name>
<gene>
    <name evidence="3" type="ORF">ACFFNY_20080</name>
</gene>
<accession>A0ABV5W0J3</accession>
<dbReference type="Gene3D" id="3.30.360.10">
    <property type="entry name" value="Dihydrodipicolinate Reductase, domain 2"/>
    <property type="match status" value="1"/>
</dbReference>
<dbReference type="InterPro" id="IPR000683">
    <property type="entry name" value="Gfo/Idh/MocA-like_OxRdtase_N"/>
</dbReference>
<dbReference type="InterPro" id="IPR036291">
    <property type="entry name" value="NAD(P)-bd_dom_sf"/>
</dbReference>
<feature type="domain" description="GFO/IDH/MocA-like oxidoreductase" evidence="2">
    <location>
        <begin position="138"/>
        <end position="246"/>
    </location>
</feature>
<sequence length="330" mass="36397">MIRFGIIGTNWITDSFLQAAQEADGFALTAVYSRTAQRAQEFSDKYGAARVYTNIEEMAASGEIDAVYIASPNSLHAEHAKACMKHGVHVLCEKPIASNSAELKEMVAVAREHGVVLMEAMKSTLQPNFGAVRDNLHRIGKVRRYVSSFCQYSSRYDAYKQGTVLNAFNPSFSNGALMDLGIYCLYPLVVLFGKPDRIHANAVMLGSGVDGGGSLLLAYPEMEAVIHYSKMTNSSLPSEIQGEDGVMTIAKISMLESVEIRGRDGSLTDVTREQEANTMVYEVNEFIGLIRQGRTESAINSHDHSLWTMEIMDEARKQIGLVYPADAKYR</sequence>
<keyword evidence="4" id="KW-1185">Reference proteome</keyword>
<dbReference type="EMBL" id="JBHMAG010000013">
    <property type="protein sequence ID" value="MFB9753875.1"/>
    <property type="molecule type" value="Genomic_DNA"/>
</dbReference>
<proteinExistence type="predicted"/>
<protein>
    <submittedName>
        <fullName evidence="3">Gfo/Idh/MocA family protein</fullName>
    </submittedName>
</protein>
<dbReference type="PANTHER" id="PTHR43054:SF1">
    <property type="entry name" value="SCYLLO-INOSITOL 2-DEHYDROGENASE (NADP(+)) IOLU"/>
    <property type="match status" value="1"/>
</dbReference>
<feature type="domain" description="Gfo/Idh/MocA-like oxidoreductase N-terminal" evidence="1">
    <location>
        <begin position="2"/>
        <end position="119"/>
    </location>
</feature>
<dbReference type="SUPFAM" id="SSF51735">
    <property type="entry name" value="NAD(P)-binding Rossmann-fold domains"/>
    <property type="match status" value="1"/>
</dbReference>
<evidence type="ECO:0000259" key="1">
    <source>
        <dbReference type="Pfam" id="PF01408"/>
    </source>
</evidence>
<comment type="caution">
    <text evidence="3">The sequence shown here is derived from an EMBL/GenBank/DDBJ whole genome shotgun (WGS) entry which is preliminary data.</text>
</comment>
<evidence type="ECO:0000313" key="3">
    <source>
        <dbReference type="EMBL" id="MFB9753875.1"/>
    </source>
</evidence>
<evidence type="ECO:0000313" key="4">
    <source>
        <dbReference type="Proteomes" id="UP001589619"/>
    </source>
</evidence>
<dbReference type="Gene3D" id="3.40.50.720">
    <property type="entry name" value="NAD(P)-binding Rossmann-like Domain"/>
    <property type="match status" value="1"/>
</dbReference>
<evidence type="ECO:0000259" key="2">
    <source>
        <dbReference type="Pfam" id="PF22725"/>
    </source>
</evidence>
<reference evidence="3 4" key="1">
    <citation type="submission" date="2024-09" db="EMBL/GenBank/DDBJ databases">
        <authorList>
            <person name="Sun Q."/>
            <person name="Mori K."/>
        </authorList>
    </citation>
    <scope>NUCLEOTIDE SEQUENCE [LARGE SCALE GENOMIC DNA]</scope>
    <source>
        <strain evidence="3 4">JCM 12520</strain>
    </source>
</reference>
<dbReference type="Pfam" id="PF22725">
    <property type="entry name" value="GFO_IDH_MocA_C3"/>
    <property type="match status" value="1"/>
</dbReference>
<dbReference type="RefSeq" id="WP_344915157.1">
    <property type="nucleotide sequence ID" value="NZ_BAAAYO010000014.1"/>
</dbReference>
<dbReference type="InterPro" id="IPR055170">
    <property type="entry name" value="GFO_IDH_MocA-like_dom"/>
</dbReference>
<dbReference type="SUPFAM" id="SSF55347">
    <property type="entry name" value="Glyceraldehyde-3-phosphate dehydrogenase-like, C-terminal domain"/>
    <property type="match status" value="1"/>
</dbReference>
<dbReference type="PANTHER" id="PTHR43054">
    <property type="match status" value="1"/>
</dbReference>